<dbReference type="GO" id="GO:0005886">
    <property type="term" value="C:plasma membrane"/>
    <property type="evidence" value="ECO:0007669"/>
    <property type="project" value="UniProtKB-SubCell"/>
</dbReference>
<keyword evidence="4 8" id="KW-0812">Transmembrane</keyword>
<dbReference type="AlphaFoldDB" id="A0A139BPW6"/>
<keyword evidence="7" id="KW-0460">Magnesium</keyword>
<dbReference type="PANTHER" id="PTHR22926">
    <property type="entry name" value="PHOSPHO-N-ACETYLMURAMOYL-PENTAPEPTIDE-TRANSFERASE"/>
    <property type="match status" value="1"/>
</dbReference>
<keyword evidence="5 8" id="KW-1133">Transmembrane helix</keyword>
<organism evidence="9 10">
    <name type="scientific">Candidatus Gallionella acididurans</name>
    <dbReference type="NCBI Taxonomy" id="1796491"/>
    <lineage>
        <taxon>Bacteria</taxon>
        <taxon>Pseudomonadati</taxon>
        <taxon>Pseudomonadota</taxon>
        <taxon>Betaproteobacteria</taxon>
        <taxon>Nitrosomonadales</taxon>
        <taxon>Gallionellaceae</taxon>
        <taxon>Gallionella</taxon>
    </lineage>
</organism>
<dbReference type="Pfam" id="PF00953">
    <property type="entry name" value="Glycos_transf_4"/>
    <property type="match status" value="1"/>
</dbReference>
<feature type="transmembrane region" description="Helical" evidence="8">
    <location>
        <begin position="44"/>
        <end position="61"/>
    </location>
</feature>
<keyword evidence="2" id="KW-1003">Cell membrane</keyword>
<keyword evidence="7" id="KW-0479">Metal-binding</keyword>
<feature type="transmembrane region" description="Helical" evidence="8">
    <location>
        <begin position="155"/>
        <end position="173"/>
    </location>
</feature>
<accession>A0A139BPW6</accession>
<feature type="transmembrane region" description="Helical" evidence="8">
    <location>
        <begin position="179"/>
        <end position="198"/>
    </location>
</feature>
<evidence type="ECO:0000313" key="10">
    <source>
        <dbReference type="Proteomes" id="UP000070578"/>
    </source>
</evidence>
<dbReference type="PANTHER" id="PTHR22926:SF3">
    <property type="entry name" value="UNDECAPRENYL-PHOSPHATE ALPHA-N-ACETYLGLUCOSAMINYL 1-PHOSPHATE TRANSFERASE"/>
    <property type="match status" value="1"/>
</dbReference>
<dbReference type="CDD" id="cd06853">
    <property type="entry name" value="GT_WecA_like"/>
    <property type="match status" value="1"/>
</dbReference>
<keyword evidence="6 8" id="KW-0472">Membrane</keyword>
<reference evidence="9 10" key="2">
    <citation type="submission" date="2016-03" db="EMBL/GenBank/DDBJ databases">
        <title>New uncultured bacterium of the family Gallionellaceae from acid mine drainage: description and reconstruction of genome based on metagenomic analysis of microbial community.</title>
        <authorList>
            <person name="Kadnikov V."/>
            <person name="Ivasenko D."/>
            <person name="Beletsky A."/>
            <person name="Mardanov A."/>
            <person name="Danilova E."/>
            <person name="Pimenov N."/>
            <person name="Karnachuk O."/>
            <person name="Ravin N."/>
        </authorList>
    </citation>
    <scope>NUCLEOTIDE SEQUENCE [LARGE SCALE GENOMIC DNA]</scope>
    <source>
        <strain evidence="9">ShG14-8</strain>
    </source>
</reference>
<evidence type="ECO:0000256" key="5">
    <source>
        <dbReference type="ARBA" id="ARBA00022989"/>
    </source>
</evidence>
<evidence type="ECO:0000256" key="2">
    <source>
        <dbReference type="ARBA" id="ARBA00022475"/>
    </source>
</evidence>
<name>A0A139BPW6_9PROT</name>
<feature type="transmembrane region" description="Helical" evidence="8">
    <location>
        <begin position="288"/>
        <end position="307"/>
    </location>
</feature>
<feature type="transmembrane region" description="Helical" evidence="8">
    <location>
        <begin position="238"/>
        <end position="256"/>
    </location>
</feature>
<protein>
    <submittedName>
        <fullName evidence="9">UDP-phosphate alpha-N-acetylglucosaminyl 1-phosphate transferase</fullName>
    </submittedName>
</protein>
<dbReference type="GO" id="GO:0016780">
    <property type="term" value="F:phosphotransferase activity, for other substituted phosphate groups"/>
    <property type="evidence" value="ECO:0007669"/>
    <property type="project" value="InterPro"/>
</dbReference>
<evidence type="ECO:0000256" key="4">
    <source>
        <dbReference type="ARBA" id="ARBA00022692"/>
    </source>
</evidence>
<proteinExistence type="predicted"/>
<feature type="transmembrane region" description="Helical" evidence="8">
    <location>
        <begin position="205"/>
        <end position="226"/>
    </location>
</feature>
<evidence type="ECO:0000256" key="3">
    <source>
        <dbReference type="ARBA" id="ARBA00022679"/>
    </source>
</evidence>
<comment type="caution">
    <text evidence="9">The sequence shown here is derived from an EMBL/GenBank/DDBJ whole genome shotgun (WGS) entry which is preliminary data.</text>
</comment>
<evidence type="ECO:0000256" key="8">
    <source>
        <dbReference type="SAM" id="Phobius"/>
    </source>
</evidence>
<evidence type="ECO:0000256" key="7">
    <source>
        <dbReference type="PIRSR" id="PIRSR600715-1"/>
    </source>
</evidence>
<feature type="transmembrane region" description="Helical" evidence="8">
    <location>
        <begin position="67"/>
        <end position="84"/>
    </location>
</feature>
<dbReference type="GO" id="GO:0009103">
    <property type="term" value="P:lipopolysaccharide biosynthetic process"/>
    <property type="evidence" value="ECO:0007669"/>
    <property type="project" value="TreeGrafter"/>
</dbReference>
<keyword evidence="3 9" id="KW-0808">Transferase</keyword>
<feature type="transmembrane region" description="Helical" evidence="8">
    <location>
        <begin position="120"/>
        <end position="143"/>
    </location>
</feature>
<dbReference type="Proteomes" id="UP000070578">
    <property type="component" value="Unassembled WGS sequence"/>
</dbReference>
<evidence type="ECO:0000313" key="9">
    <source>
        <dbReference type="EMBL" id="KXS31019.1"/>
    </source>
</evidence>
<reference evidence="9 10" key="1">
    <citation type="submission" date="2016-02" db="EMBL/GenBank/DDBJ databases">
        <authorList>
            <person name="Wen L."/>
            <person name="He K."/>
            <person name="Yang H."/>
        </authorList>
    </citation>
    <scope>NUCLEOTIDE SEQUENCE [LARGE SCALE GENOMIC DNA]</scope>
    <source>
        <strain evidence="9">ShG14-8</strain>
    </source>
</reference>
<feature type="transmembrane region" description="Helical" evidence="8">
    <location>
        <begin position="313"/>
        <end position="330"/>
    </location>
</feature>
<dbReference type="GO" id="GO:0046872">
    <property type="term" value="F:metal ion binding"/>
    <property type="evidence" value="ECO:0007669"/>
    <property type="project" value="UniProtKB-KW"/>
</dbReference>
<evidence type="ECO:0000256" key="6">
    <source>
        <dbReference type="ARBA" id="ARBA00023136"/>
    </source>
</evidence>
<dbReference type="GO" id="GO:0071555">
    <property type="term" value="P:cell wall organization"/>
    <property type="evidence" value="ECO:0007669"/>
    <property type="project" value="TreeGrafter"/>
</dbReference>
<dbReference type="GO" id="GO:0044038">
    <property type="term" value="P:cell wall macromolecule biosynthetic process"/>
    <property type="evidence" value="ECO:0007669"/>
    <property type="project" value="TreeGrafter"/>
</dbReference>
<evidence type="ECO:0000256" key="1">
    <source>
        <dbReference type="ARBA" id="ARBA00004651"/>
    </source>
</evidence>
<feature type="binding site" evidence="7">
    <location>
        <position position="147"/>
    </location>
    <ligand>
        <name>Mg(2+)</name>
        <dbReference type="ChEBI" id="CHEBI:18420"/>
    </ligand>
</feature>
<dbReference type="InterPro" id="IPR000715">
    <property type="entry name" value="Glycosyl_transferase_4"/>
</dbReference>
<comment type="cofactor">
    <cofactor evidence="7">
        <name>Mg(2+)</name>
        <dbReference type="ChEBI" id="CHEBI:18420"/>
    </cofactor>
</comment>
<comment type="subcellular location">
    <subcellularLocation>
        <location evidence="1">Cell membrane</location>
        <topology evidence="1">Multi-pass membrane protein</topology>
    </subcellularLocation>
</comment>
<dbReference type="EMBL" id="LSLI01000107">
    <property type="protein sequence ID" value="KXS31019.1"/>
    <property type="molecule type" value="Genomic_DNA"/>
</dbReference>
<gene>
    <name evidence="9" type="ORF">AWT59_2859</name>
</gene>
<sequence length="347" mass="38013">MLLTYIVSVLVCVFSIILLRKVAHQIGAVDEPDGRKQHEQATPTVGGLAMFIAVFAALLISDGLNDNVEILMGCAATLLILGIWDDKHNLSVTSRMMMQIILVLVVIVDARGTVRHLGNLFGVDIPLGIFAIPFTVLSFVGGINAFNMIDGADGIAGFMALITTLGVTTIIYVSGNTELLPLAWALIGALGGFLLFNSRFLVKRAWVFMGNAGSLWLGLVLCWFTAQITKNSISAEPALVLWLFGIPLIDTLTVMIRRIKSKRSPFRGDRTHIHHVLEYNRLSVKQTMLVLIFAQLVLNGIGVFLYVTHAPGFVVFFSFLLLMAVYYYRLRHFSESLVAGSLRSAGS</sequence>
<feature type="transmembrane region" description="Helical" evidence="8">
    <location>
        <begin position="6"/>
        <end position="23"/>
    </location>
</feature>